<evidence type="ECO:0000313" key="4">
    <source>
        <dbReference type="Proteomes" id="UP001152797"/>
    </source>
</evidence>
<gene>
    <name evidence="2" type="ORF">C1SCF055_LOCUS11767</name>
</gene>
<dbReference type="EMBL" id="CAMXCT030000869">
    <property type="protein sequence ID" value="CAL4771532.1"/>
    <property type="molecule type" value="Genomic_DNA"/>
</dbReference>
<evidence type="ECO:0000256" key="1">
    <source>
        <dbReference type="SAM" id="MobiDB-lite"/>
    </source>
</evidence>
<reference evidence="2" key="1">
    <citation type="submission" date="2022-10" db="EMBL/GenBank/DDBJ databases">
        <authorList>
            <person name="Chen Y."/>
            <person name="Dougan E. K."/>
            <person name="Chan C."/>
            <person name="Rhodes N."/>
            <person name="Thang M."/>
        </authorList>
    </citation>
    <scope>NUCLEOTIDE SEQUENCE</scope>
</reference>
<feature type="compositionally biased region" description="Polar residues" evidence="1">
    <location>
        <begin position="137"/>
        <end position="152"/>
    </location>
</feature>
<dbReference type="EMBL" id="CAMXCT010000869">
    <property type="protein sequence ID" value="CAI3984220.1"/>
    <property type="molecule type" value="Genomic_DNA"/>
</dbReference>
<protein>
    <submittedName>
        <fullName evidence="2">Uncharacterized protein</fullName>
    </submittedName>
</protein>
<dbReference type="AlphaFoldDB" id="A0A9P1C4A3"/>
<sequence>MYYSLARSPLRLPGSADIICFIFLSLFYPSNPLINCQAKPSQIKPGFYRKSYQEEPTVTSRAVRTCSISEELKEKMEIIGRKNKDELEPVEEGGFEEISNQSHRRHSVTEWSEESNAEAVSKTTSEWYFDGKRRPSNRSSATLTYSMSMEPE</sequence>
<accession>A0A9P1C4A3</accession>
<feature type="region of interest" description="Disordered" evidence="1">
    <location>
        <begin position="83"/>
        <end position="152"/>
    </location>
</feature>
<proteinExistence type="predicted"/>
<evidence type="ECO:0000313" key="2">
    <source>
        <dbReference type="EMBL" id="CAI3984220.1"/>
    </source>
</evidence>
<dbReference type="EMBL" id="CAMXCT020000869">
    <property type="protein sequence ID" value="CAL1137595.1"/>
    <property type="molecule type" value="Genomic_DNA"/>
</dbReference>
<dbReference type="Proteomes" id="UP001152797">
    <property type="component" value="Unassembled WGS sequence"/>
</dbReference>
<keyword evidence="4" id="KW-1185">Reference proteome</keyword>
<organism evidence="2">
    <name type="scientific">Cladocopium goreaui</name>
    <dbReference type="NCBI Taxonomy" id="2562237"/>
    <lineage>
        <taxon>Eukaryota</taxon>
        <taxon>Sar</taxon>
        <taxon>Alveolata</taxon>
        <taxon>Dinophyceae</taxon>
        <taxon>Suessiales</taxon>
        <taxon>Symbiodiniaceae</taxon>
        <taxon>Cladocopium</taxon>
    </lineage>
</organism>
<name>A0A9P1C4A3_9DINO</name>
<comment type="caution">
    <text evidence="2">The sequence shown here is derived from an EMBL/GenBank/DDBJ whole genome shotgun (WGS) entry which is preliminary data.</text>
</comment>
<reference evidence="3" key="2">
    <citation type="submission" date="2024-04" db="EMBL/GenBank/DDBJ databases">
        <authorList>
            <person name="Chen Y."/>
            <person name="Shah S."/>
            <person name="Dougan E. K."/>
            <person name="Thang M."/>
            <person name="Chan C."/>
        </authorList>
    </citation>
    <scope>NUCLEOTIDE SEQUENCE [LARGE SCALE GENOMIC DNA]</scope>
</reference>
<evidence type="ECO:0000313" key="3">
    <source>
        <dbReference type="EMBL" id="CAL1137595.1"/>
    </source>
</evidence>